<feature type="domain" description="IPT/TIG" evidence="2">
    <location>
        <begin position="73"/>
        <end position="157"/>
    </location>
</feature>
<proteinExistence type="predicted"/>
<reference evidence="3" key="1">
    <citation type="submission" date="2020-10" db="EMBL/GenBank/DDBJ databases">
        <title>Ca. Dormibacterota MAGs.</title>
        <authorList>
            <person name="Montgomery K."/>
        </authorList>
    </citation>
    <scope>NUCLEOTIDE SEQUENCE [LARGE SCALE GENOMIC DNA]</scope>
    <source>
        <strain evidence="3">SC8812_S17_10</strain>
    </source>
</reference>
<comment type="caution">
    <text evidence="3">The sequence shown here is derived from an EMBL/GenBank/DDBJ whole genome shotgun (WGS) entry which is preliminary data.</text>
</comment>
<evidence type="ECO:0000259" key="2">
    <source>
        <dbReference type="SMART" id="SM00429"/>
    </source>
</evidence>
<dbReference type="CDD" id="cd00603">
    <property type="entry name" value="IPT_PCSR"/>
    <property type="match status" value="1"/>
</dbReference>
<name>A0A934K8A9_9BACT</name>
<dbReference type="InterPro" id="IPR002909">
    <property type="entry name" value="IPT_dom"/>
</dbReference>
<dbReference type="InterPro" id="IPR013783">
    <property type="entry name" value="Ig-like_fold"/>
</dbReference>
<evidence type="ECO:0000256" key="1">
    <source>
        <dbReference type="ARBA" id="ARBA00022729"/>
    </source>
</evidence>
<feature type="domain" description="IPT/TIG" evidence="2">
    <location>
        <begin position="2"/>
        <end position="71"/>
    </location>
</feature>
<dbReference type="InterPro" id="IPR052387">
    <property type="entry name" value="Fibrocystin"/>
</dbReference>
<feature type="domain" description="IPT/TIG" evidence="2">
    <location>
        <begin position="160"/>
        <end position="244"/>
    </location>
</feature>
<dbReference type="InterPro" id="IPR014756">
    <property type="entry name" value="Ig_E-set"/>
</dbReference>
<evidence type="ECO:0000313" key="4">
    <source>
        <dbReference type="Proteomes" id="UP000612893"/>
    </source>
</evidence>
<dbReference type="SUPFAM" id="SSF81296">
    <property type="entry name" value="E set domains"/>
    <property type="match status" value="3"/>
</dbReference>
<dbReference type="Proteomes" id="UP000612893">
    <property type="component" value="Unassembled WGS sequence"/>
</dbReference>
<keyword evidence="1" id="KW-0732">Signal</keyword>
<dbReference type="PANTHER" id="PTHR46769">
    <property type="entry name" value="POLYCYSTIC KIDNEY AND HEPATIC DISEASE 1 (AUTOSOMAL RECESSIVE)-LIKE 1"/>
    <property type="match status" value="1"/>
</dbReference>
<accession>A0A934K8A9</accession>
<dbReference type="Pfam" id="PF01833">
    <property type="entry name" value="TIG"/>
    <property type="match status" value="3"/>
</dbReference>
<dbReference type="SMART" id="SM00429">
    <property type="entry name" value="IPT"/>
    <property type="match status" value="3"/>
</dbReference>
<dbReference type="Gene3D" id="2.60.40.10">
    <property type="entry name" value="Immunoglobulins"/>
    <property type="match status" value="3"/>
</dbReference>
<evidence type="ECO:0000313" key="3">
    <source>
        <dbReference type="EMBL" id="MBJ7598483.1"/>
    </source>
</evidence>
<dbReference type="PANTHER" id="PTHR46769:SF2">
    <property type="entry name" value="FIBROCYSTIN-L ISOFORM 2 PRECURSOR-RELATED"/>
    <property type="match status" value="1"/>
</dbReference>
<dbReference type="AlphaFoldDB" id="A0A934K8A9"/>
<keyword evidence="4" id="KW-1185">Reference proteome</keyword>
<dbReference type="EMBL" id="JAEKNR010000113">
    <property type="protein sequence ID" value="MBJ7598483.1"/>
    <property type="molecule type" value="Genomic_DNA"/>
</dbReference>
<protein>
    <submittedName>
        <fullName evidence="3">IPT/TIG domain-containing protein</fullName>
    </submittedName>
</protein>
<organism evidence="3 4">
    <name type="scientific">Candidatus Nephthysia bennettiae</name>
    <dbReference type="NCBI Taxonomy" id="3127016"/>
    <lineage>
        <taxon>Bacteria</taxon>
        <taxon>Bacillati</taxon>
        <taxon>Candidatus Dormiibacterota</taxon>
        <taxon>Candidatus Dormibacteria</taxon>
        <taxon>Candidatus Dormibacterales</taxon>
        <taxon>Candidatus Dormibacteraceae</taxon>
        <taxon>Candidatus Nephthysia</taxon>
    </lineage>
</organism>
<gene>
    <name evidence="3" type="ORF">JF922_10415</name>
</gene>
<dbReference type="CDD" id="cd00102">
    <property type="entry name" value="IPT"/>
    <property type="match status" value="2"/>
</dbReference>
<sequence>MGGTSVTITGSGFTAATAVHFGSVAAVSFVVNSDTSVTAVSPAQALGTVDVRVTTPLGTSPVVSADHFTYLAPPSVTSVRPESGPTGGGTAVTVTGTHFTGATAVNFGTLAATGFVVNSPSSLTAVAPAQSASTVDVTVTGPGGTSAAVATDHFAYLAPQPSVSSLNPSAGPTSGGTSVTISGSGFTGATAVAFGGVAAPSFTVNGDGSITAVSPAQAAATVHVRVITADGISAIVPVDLFLYEGPPPPVPSPPSTGESVEAAPAGRAAIWPLSAGFHNQPDATFRS</sequence>